<evidence type="ECO:0000313" key="5">
    <source>
        <dbReference type="EMBL" id="CAB04314.2"/>
    </source>
</evidence>
<dbReference type="FunCoup" id="O45458">
    <property type="interactions" value="1580"/>
</dbReference>
<accession>O45458</accession>
<protein>
    <submittedName>
        <fullName evidence="5">AUDH_Cupin domain-containing protein</fullName>
    </submittedName>
</protein>
<feature type="domain" description="DUF7037" evidence="1">
    <location>
        <begin position="5"/>
        <end position="47"/>
    </location>
</feature>
<dbReference type="InterPro" id="IPR055466">
    <property type="entry name" value="DUF7038"/>
</dbReference>
<dbReference type="eggNOG" id="ENOG502RT6D">
    <property type="taxonomic scope" value="Eukaryota"/>
</dbReference>
<dbReference type="AlphaFoldDB" id="O45458"/>
<dbReference type="CTD" id="180105"/>
<gene>
    <name evidence="5" type="ORF">CELE_F36D3.1</name>
    <name evidence="5 7" type="ORF">F36D3.1</name>
</gene>
<dbReference type="DIP" id="DIP-25703N"/>
<dbReference type="PaxDb" id="6239-F36D3.1"/>
<name>O45458_CAEEL</name>
<feature type="domain" description="DUF7038" evidence="2">
    <location>
        <begin position="66"/>
        <end position="159"/>
    </location>
</feature>
<dbReference type="PeptideAtlas" id="O45458"/>
<dbReference type="EMBL" id="BX284605">
    <property type="protein sequence ID" value="CAB04314.2"/>
    <property type="molecule type" value="Genomic_DNA"/>
</dbReference>
<dbReference type="Pfam" id="PF23049">
    <property type="entry name" value="DUF7039"/>
    <property type="match status" value="1"/>
</dbReference>
<dbReference type="KEGG" id="cel:CELE_F36D3.1"/>
<dbReference type="PIR" id="T21858">
    <property type="entry name" value="T21858"/>
</dbReference>
<dbReference type="GeneID" id="180105"/>
<evidence type="ECO:0000259" key="4">
    <source>
        <dbReference type="Pfam" id="PF23051"/>
    </source>
</evidence>
<evidence type="ECO:0000313" key="7">
    <source>
        <dbReference type="WormBase" id="F36D3.1"/>
    </source>
</evidence>
<dbReference type="RefSeq" id="NP_507178.1">
    <property type="nucleotide sequence ID" value="NM_074777.4"/>
</dbReference>
<organism evidence="5 6">
    <name type="scientific">Caenorhabditis elegans</name>
    <dbReference type="NCBI Taxonomy" id="6239"/>
    <lineage>
        <taxon>Eukaryota</taxon>
        <taxon>Metazoa</taxon>
        <taxon>Ecdysozoa</taxon>
        <taxon>Nematoda</taxon>
        <taxon>Chromadorea</taxon>
        <taxon>Rhabditida</taxon>
        <taxon>Rhabditina</taxon>
        <taxon>Rhabditomorpha</taxon>
        <taxon>Rhabditoidea</taxon>
        <taxon>Rhabditidae</taxon>
        <taxon>Peloderinae</taxon>
        <taxon>Caenorhabditis</taxon>
    </lineage>
</organism>
<feature type="domain" description="DUF7039" evidence="3">
    <location>
        <begin position="192"/>
        <end position="290"/>
    </location>
</feature>
<dbReference type="Pfam" id="PF23051">
    <property type="entry name" value="DUF7040"/>
    <property type="match status" value="1"/>
</dbReference>
<feature type="domain" description="DUF7040" evidence="4">
    <location>
        <begin position="308"/>
        <end position="426"/>
    </location>
</feature>
<dbReference type="OrthoDB" id="5793389at2759"/>
<dbReference type="Pfam" id="PF23047">
    <property type="entry name" value="DUF7038"/>
    <property type="match status" value="1"/>
</dbReference>
<dbReference type="InParanoid" id="O45458"/>
<reference evidence="5 6" key="1">
    <citation type="journal article" date="1998" name="Science">
        <title>Genome sequence of the nematode C. elegans: a platform for investigating biology.</title>
        <authorList>
            <consortium name="The C. elegans sequencing consortium"/>
            <person name="Sulson J.E."/>
            <person name="Waterston R."/>
        </authorList>
    </citation>
    <scope>NUCLEOTIDE SEQUENCE [LARGE SCALE GENOMIC DNA]</scope>
    <source>
        <strain evidence="5 6">Bristol N2</strain>
    </source>
</reference>
<dbReference type="AGR" id="WB:WBGene00009469"/>
<dbReference type="OMA" id="WHENAYL"/>
<evidence type="ECO:0000313" key="6">
    <source>
        <dbReference type="Proteomes" id="UP000001940"/>
    </source>
</evidence>
<evidence type="ECO:0000259" key="2">
    <source>
        <dbReference type="Pfam" id="PF23047"/>
    </source>
</evidence>
<dbReference type="PIR" id="T21848">
    <property type="entry name" value="T21848"/>
</dbReference>
<evidence type="ECO:0000259" key="1">
    <source>
        <dbReference type="Pfam" id="PF23045"/>
    </source>
</evidence>
<dbReference type="WormBase" id="F36D3.1">
    <property type="protein sequence ID" value="CE25872"/>
    <property type="gene ID" value="WBGene00009469"/>
</dbReference>
<dbReference type="InterPro" id="IPR055468">
    <property type="entry name" value="DUF7040"/>
</dbReference>
<dbReference type="HOGENOM" id="CLU_051409_0_0_1"/>
<evidence type="ECO:0007829" key="8">
    <source>
        <dbReference type="PeptideAtlas" id="O45458"/>
    </source>
</evidence>
<sequence>MEKTPNGFICEISKDHFKIYTLDRGLIECPKKGEEDLELGAWRVVFDVDPSVPYWEEQPFKTWEDNGEVFVHTVATTPNAFALPQEIGEKYADAVWSPYLKFVKDDENDIFTSGCRGGLLGECIFTYAPSGDLLFEVIEFIGTVSLTECPYALAPWTLEFIGKNMKTINYPGPKHICANPYQKVHPMDVQVGVCIKINAHNPSFSDKKGSKEKVMHLFTPNWGIVRYTNANGPTETDGRLTSNSGLQRVDDPLLRLGKWFSFQTNDKRRKKKQWHENAYLSITASREVEVPDPKVTRVVDDGQGGKEVEIDTSFLFDHEMLEEPSNRDCEDWNLRHKGLSKRAHFWDFELGMVEIYPNHSQMIIEIIEEHKETLQKTNPAEFDRLKNEAITVAGAVRVHKKYLENRKHYPKQGIFVLHRVSMICYLNGGKIIYKQQ</sequence>
<dbReference type="InterPro" id="IPR055465">
    <property type="entry name" value="DUF7037"/>
</dbReference>
<dbReference type="Proteomes" id="UP000001940">
    <property type="component" value="Chromosome V"/>
</dbReference>
<keyword evidence="8" id="KW-1267">Proteomics identification</keyword>
<dbReference type="Pfam" id="PF23045">
    <property type="entry name" value="DUF7037"/>
    <property type="match status" value="1"/>
</dbReference>
<proteinExistence type="evidence at protein level"/>
<keyword evidence="6" id="KW-1185">Reference proteome</keyword>
<dbReference type="InterPro" id="IPR055467">
    <property type="entry name" value="DUF7039"/>
</dbReference>
<dbReference type="Bgee" id="WBGene00009469">
    <property type="expression patterns" value="Expressed in germ line (C elegans) and 4 other cell types or tissues"/>
</dbReference>
<evidence type="ECO:0000259" key="3">
    <source>
        <dbReference type="Pfam" id="PF23049"/>
    </source>
</evidence>
<dbReference type="UCSC" id="F36D3.1">
    <property type="organism name" value="c. elegans"/>
</dbReference>